<feature type="transmembrane region" description="Helical" evidence="1">
    <location>
        <begin position="174"/>
        <end position="196"/>
    </location>
</feature>
<sequence>MWKQIQGIGFFYTRPLVNKFILHSKTKWLIYAVVASVLVAGYMSEFFGDILRNANWGTRLMLIITECIFVGLLRGMNTLPQQMYGDRLLTLFHVSGISPVRMILGQSISSLPMYAWSSLMVSIPLTIGYSIPLRLLYGCVFIIISMIMIWLTDILSRFLLIITMKHIPSVAKTFAGISTAAYAVLIGLLIWCLVSIDSVSAETWDKLVIFLYAFAILFALSFLVLLMFAERIGQQYYESWLNYLESEQREQRHEEQTLSTLVHNAYDAIVLKDITLLFRNPLTRIRLGLWLIAIIGGAFITRYGVFDSFINSSNSAGYSILFVTLLSSLIFGEVVSTLYQMEGQNYILYYVTAVRGKTIFGAKLFVASLLLVVPSILGVWITAAILQLPFVDYFTGGGLAFIISFGSIIVQLLLASMDRTWTKGTNLQEGSKEEKMLEQSPRKPIPILSAIAGLLYILLLNWVSFMEGSLLVILLVFLGTMTLGFAGLRYSKR</sequence>
<dbReference type="AlphaFoldDB" id="A0A3Q8SE35"/>
<feature type="transmembrane region" description="Helical" evidence="1">
    <location>
        <begin position="287"/>
        <end position="306"/>
    </location>
</feature>
<feature type="transmembrane region" description="Helical" evidence="1">
    <location>
        <begin position="360"/>
        <end position="381"/>
    </location>
</feature>
<keyword evidence="3" id="KW-1185">Reference proteome</keyword>
<feature type="transmembrane region" description="Helical" evidence="1">
    <location>
        <begin position="445"/>
        <end position="463"/>
    </location>
</feature>
<organism evidence="2 3">
    <name type="scientific">Paenibacillus lentus</name>
    <dbReference type="NCBI Taxonomy" id="1338368"/>
    <lineage>
        <taxon>Bacteria</taxon>
        <taxon>Bacillati</taxon>
        <taxon>Bacillota</taxon>
        <taxon>Bacilli</taxon>
        <taxon>Bacillales</taxon>
        <taxon>Paenibacillaceae</taxon>
        <taxon>Paenibacillus</taxon>
    </lineage>
</organism>
<feature type="transmembrane region" description="Helical" evidence="1">
    <location>
        <begin position="135"/>
        <end position="162"/>
    </location>
</feature>
<name>A0A3Q8SE35_9BACL</name>
<dbReference type="EMBL" id="CP034248">
    <property type="protein sequence ID" value="AZK48665.1"/>
    <property type="molecule type" value="Genomic_DNA"/>
</dbReference>
<keyword evidence="1" id="KW-0472">Membrane</keyword>
<evidence type="ECO:0000313" key="2">
    <source>
        <dbReference type="EMBL" id="AZK48665.1"/>
    </source>
</evidence>
<dbReference type="KEGG" id="plen:EIM92_22840"/>
<proteinExistence type="predicted"/>
<dbReference type="Proteomes" id="UP000273145">
    <property type="component" value="Chromosome"/>
</dbReference>
<feature type="transmembrane region" description="Helical" evidence="1">
    <location>
        <begin position="56"/>
        <end position="73"/>
    </location>
</feature>
<keyword evidence="1" id="KW-1133">Transmembrane helix</keyword>
<evidence type="ECO:0000313" key="3">
    <source>
        <dbReference type="Proteomes" id="UP000273145"/>
    </source>
</evidence>
<keyword evidence="1" id="KW-0812">Transmembrane</keyword>
<accession>A0A3Q8SE35</accession>
<feature type="transmembrane region" description="Helical" evidence="1">
    <location>
        <begin position="208"/>
        <end position="229"/>
    </location>
</feature>
<feature type="transmembrane region" description="Helical" evidence="1">
    <location>
        <begin position="318"/>
        <end position="339"/>
    </location>
</feature>
<feature type="transmembrane region" description="Helical" evidence="1">
    <location>
        <begin position="469"/>
        <end position="488"/>
    </location>
</feature>
<dbReference type="RefSeq" id="WP_125084816.1">
    <property type="nucleotide sequence ID" value="NZ_CP034248.1"/>
</dbReference>
<gene>
    <name evidence="2" type="ORF">EIM92_22840</name>
</gene>
<feature type="transmembrane region" description="Helical" evidence="1">
    <location>
        <begin position="393"/>
        <end position="414"/>
    </location>
</feature>
<protein>
    <submittedName>
        <fullName evidence="2">Uncharacterized protein</fullName>
    </submittedName>
</protein>
<feature type="transmembrane region" description="Helical" evidence="1">
    <location>
        <begin position="28"/>
        <end position="44"/>
    </location>
</feature>
<evidence type="ECO:0000256" key="1">
    <source>
        <dbReference type="SAM" id="Phobius"/>
    </source>
</evidence>
<reference evidence="2 3" key="1">
    <citation type="submission" date="2018-11" db="EMBL/GenBank/DDBJ databases">
        <title>Genome sequencing of Paenibacillus lentus DSM25539(T).</title>
        <authorList>
            <person name="Kook J.-K."/>
            <person name="Park S.-N."/>
            <person name="Lim Y.K."/>
        </authorList>
    </citation>
    <scope>NUCLEOTIDE SEQUENCE [LARGE SCALE GENOMIC DNA]</scope>
    <source>
        <strain evidence="2 3">DSM 25539</strain>
    </source>
</reference>
<dbReference type="OrthoDB" id="2475539at2"/>
<feature type="transmembrane region" description="Helical" evidence="1">
    <location>
        <begin position="111"/>
        <end position="129"/>
    </location>
</feature>